<gene>
    <name evidence="2" type="ORF">MTUNDRAET4_4229</name>
</gene>
<dbReference type="KEGG" id="mtun:MTUNDRAET4_4229"/>
<evidence type="ECO:0000313" key="3">
    <source>
        <dbReference type="Proteomes" id="UP000294360"/>
    </source>
</evidence>
<dbReference type="EMBL" id="LR536450">
    <property type="protein sequence ID" value="VFU11110.1"/>
    <property type="molecule type" value="Genomic_DNA"/>
</dbReference>
<reference evidence="2 3" key="1">
    <citation type="submission" date="2019-03" db="EMBL/GenBank/DDBJ databases">
        <authorList>
            <person name="Kox A.R. M."/>
        </authorList>
    </citation>
    <scope>NUCLEOTIDE SEQUENCE [LARGE SCALE GENOMIC DNA]</scope>
    <source>
        <strain evidence="2">MTUNDRAET4 annotated genome</strain>
    </source>
</reference>
<name>A0A4U8Z697_METTU</name>
<dbReference type="AlphaFoldDB" id="A0A4U8Z697"/>
<proteinExistence type="predicted"/>
<sequence length="56" mass="6269">MTYFPIPDRTVILTCFRYPRRAGLAMFSMETSPSGGSAQAEHSSRLLPVLSRTHAR</sequence>
<evidence type="ECO:0000256" key="1">
    <source>
        <dbReference type="SAM" id="MobiDB-lite"/>
    </source>
</evidence>
<organism evidence="2 3">
    <name type="scientific">Methylocella tundrae</name>
    <dbReference type="NCBI Taxonomy" id="227605"/>
    <lineage>
        <taxon>Bacteria</taxon>
        <taxon>Pseudomonadati</taxon>
        <taxon>Pseudomonadota</taxon>
        <taxon>Alphaproteobacteria</taxon>
        <taxon>Hyphomicrobiales</taxon>
        <taxon>Beijerinckiaceae</taxon>
        <taxon>Methylocella</taxon>
    </lineage>
</organism>
<evidence type="ECO:0000313" key="2">
    <source>
        <dbReference type="EMBL" id="VFU11110.1"/>
    </source>
</evidence>
<feature type="compositionally biased region" description="Polar residues" evidence="1">
    <location>
        <begin position="31"/>
        <end position="41"/>
    </location>
</feature>
<feature type="region of interest" description="Disordered" evidence="1">
    <location>
        <begin position="31"/>
        <end position="56"/>
    </location>
</feature>
<protein>
    <submittedName>
        <fullName evidence="2">Uncharacterized protein</fullName>
    </submittedName>
</protein>
<dbReference type="Proteomes" id="UP000294360">
    <property type="component" value="Chromosome"/>
</dbReference>
<accession>A0A4U8Z697</accession>